<evidence type="ECO:0000313" key="2">
    <source>
        <dbReference type="Proteomes" id="UP001229421"/>
    </source>
</evidence>
<organism evidence="1 2">
    <name type="scientific">Tagetes erecta</name>
    <name type="common">African marigold</name>
    <dbReference type="NCBI Taxonomy" id="13708"/>
    <lineage>
        <taxon>Eukaryota</taxon>
        <taxon>Viridiplantae</taxon>
        <taxon>Streptophyta</taxon>
        <taxon>Embryophyta</taxon>
        <taxon>Tracheophyta</taxon>
        <taxon>Spermatophyta</taxon>
        <taxon>Magnoliopsida</taxon>
        <taxon>eudicotyledons</taxon>
        <taxon>Gunneridae</taxon>
        <taxon>Pentapetalae</taxon>
        <taxon>asterids</taxon>
        <taxon>campanulids</taxon>
        <taxon>Asterales</taxon>
        <taxon>Asteraceae</taxon>
        <taxon>Asteroideae</taxon>
        <taxon>Heliantheae alliance</taxon>
        <taxon>Tageteae</taxon>
        <taxon>Tagetes</taxon>
    </lineage>
</organism>
<keyword evidence="2" id="KW-1185">Reference proteome</keyword>
<accession>A0AAD8K600</accession>
<dbReference type="Proteomes" id="UP001229421">
    <property type="component" value="Unassembled WGS sequence"/>
</dbReference>
<evidence type="ECO:0000313" key="1">
    <source>
        <dbReference type="EMBL" id="KAK1415838.1"/>
    </source>
</evidence>
<proteinExistence type="predicted"/>
<gene>
    <name evidence="1" type="ORF">QVD17_31626</name>
</gene>
<sequence>MRGVGIVVEDGKSEVEDTKKKKMAWDWLGGDEFYPIWNKTVTPPHSPIIPLCPNSVIFSLLDESFFRPVTLHPLESCSDKPMAGLFSTSDPFH</sequence>
<protein>
    <submittedName>
        <fullName evidence="1">Uncharacterized protein</fullName>
    </submittedName>
</protein>
<reference evidence="1" key="1">
    <citation type="journal article" date="2023" name="bioRxiv">
        <title>Improved chromosome-level genome assembly for marigold (Tagetes erecta).</title>
        <authorList>
            <person name="Jiang F."/>
            <person name="Yuan L."/>
            <person name="Wang S."/>
            <person name="Wang H."/>
            <person name="Xu D."/>
            <person name="Wang A."/>
            <person name="Fan W."/>
        </authorList>
    </citation>
    <scope>NUCLEOTIDE SEQUENCE</scope>
    <source>
        <strain evidence="1">WSJ</strain>
        <tissue evidence="1">Leaf</tissue>
    </source>
</reference>
<name>A0AAD8K600_TARER</name>
<dbReference type="AlphaFoldDB" id="A0AAD8K600"/>
<comment type="caution">
    <text evidence="1">The sequence shown here is derived from an EMBL/GenBank/DDBJ whole genome shotgun (WGS) entry which is preliminary data.</text>
</comment>
<dbReference type="EMBL" id="JAUHHV010000008">
    <property type="protein sequence ID" value="KAK1415838.1"/>
    <property type="molecule type" value="Genomic_DNA"/>
</dbReference>